<dbReference type="EMBL" id="CAJVPT010002864">
    <property type="protein sequence ID" value="CAG8488545.1"/>
    <property type="molecule type" value="Genomic_DNA"/>
</dbReference>
<sequence>MNLTQLFDSIVLNAQEAKEQFERGFEGEAFNSLEDITKAINLLKDFKSKYAELNIRNSPHAITQQSPSTSVSSVTPMASSTKLVKRTVAQKYEKPRKSLKTSVEDTPTITSEVYALNVRDLPSDPYTTQGQHFQVHLFVNRRNLWMPSNKHGLTLVDATDSKGEQIHQTLMAKKMQKLDESPDFRPFKFRIQAFTNAFHEELLRHGYNEELLPLRKVKNYLWTQRYISRFNEDGKKAKSKGNHVWNIEAKKTPDGGWIFREFNRKIAGIPDKVAYIGLEYRYAPRVWDPQVNVKSIKAVFHSPWLPDWLRWENNVLTGTPGIDAESCEITAIANYYHGDTVYKLEKSFRINVAHPESSEHQINMNSVV</sequence>
<accession>A0ACA9KR42</accession>
<evidence type="ECO:0000313" key="1">
    <source>
        <dbReference type="EMBL" id="CAG8488545.1"/>
    </source>
</evidence>
<comment type="caution">
    <text evidence="1">The sequence shown here is derived from an EMBL/GenBank/DDBJ whole genome shotgun (WGS) entry which is preliminary data.</text>
</comment>
<evidence type="ECO:0000313" key="2">
    <source>
        <dbReference type="Proteomes" id="UP000789525"/>
    </source>
</evidence>
<name>A0ACA9KR42_9GLOM</name>
<gene>
    <name evidence="1" type="ORF">ACOLOM_LOCUS2283</name>
</gene>
<dbReference type="Proteomes" id="UP000789525">
    <property type="component" value="Unassembled WGS sequence"/>
</dbReference>
<organism evidence="1 2">
    <name type="scientific">Acaulospora colombiana</name>
    <dbReference type="NCBI Taxonomy" id="27376"/>
    <lineage>
        <taxon>Eukaryota</taxon>
        <taxon>Fungi</taxon>
        <taxon>Fungi incertae sedis</taxon>
        <taxon>Mucoromycota</taxon>
        <taxon>Glomeromycotina</taxon>
        <taxon>Glomeromycetes</taxon>
        <taxon>Diversisporales</taxon>
        <taxon>Acaulosporaceae</taxon>
        <taxon>Acaulospora</taxon>
    </lineage>
</organism>
<proteinExistence type="predicted"/>
<reference evidence="1" key="1">
    <citation type="submission" date="2021-06" db="EMBL/GenBank/DDBJ databases">
        <authorList>
            <person name="Kallberg Y."/>
            <person name="Tangrot J."/>
            <person name="Rosling A."/>
        </authorList>
    </citation>
    <scope>NUCLEOTIDE SEQUENCE</scope>
    <source>
        <strain evidence="1">CL356</strain>
    </source>
</reference>
<protein>
    <submittedName>
        <fullName evidence="1">10218_t:CDS:1</fullName>
    </submittedName>
</protein>
<keyword evidence="2" id="KW-1185">Reference proteome</keyword>